<name>A0A7W8DTY6_9HYPH</name>
<proteinExistence type="predicted"/>
<dbReference type="EMBL" id="JACHIK010000002">
    <property type="protein sequence ID" value="MBB5041346.1"/>
    <property type="molecule type" value="Genomic_DNA"/>
</dbReference>
<keyword evidence="3" id="KW-1185">Reference proteome</keyword>
<evidence type="ECO:0000313" key="3">
    <source>
        <dbReference type="Proteomes" id="UP000535406"/>
    </source>
</evidence>
<dbReference type="RefSeq" id="WP_184140940.1">
    <property type="nucleotide sequence ID" value="NZ_JACHIK010000002.1"/>
</dbReference>
<keyword evidence="1" id="KW-0812">Transmembrane</keyword>
<dbReference type="AlphaFoldDB" id="A0A7W8DTY6"/>
<evidence type="ECO:0000313" key="2">
    <source>
        <dbReference type="EMBL" id="MBB5041346.1"/>
    </source>
</evidence>
<dbReference type="Proteomes" id="UP000535406">
    <property type="component" value="Unassembled WGS sequence"/>
</dbReference>
<evidence type="ECO:0000256" key="1">
    <source>
        <dbReference type="SAM" id="Phobius"/>
    </source>
</evidence>
<sequence>MSNAKLGGHSSHGCLGPAGNRRIRRAERQVLVNNIAVVGAFLFVSAVVLGFIG</sequence>
<feature type="transmembrane region" description="Helical" evidence="1">
    <location>
        <begin position="30"/>
        <end position="52"/>
    </location>
</feature>
<reference evidence="2 3" key="1">
    <citation type="submission" date="2020-08" db="EMBL/GenBank/DDBJ databases">
        <title>Genomic Encyclopedia of Type Strains, Phase IV (KMG-IV): sequencing the most valuable type-strain genomes for metagenomic binning, comparative biology and taxonomic classification.</title>
        <authorList>
            <person name="Goeker M."/>
        </authorList>
    </citation>
    <scope>NUCLEOTIDE SEQUENCE [LARGE SCALE GENOMIC DNA]</scope>
    <source>
        <strain evidence="2 3">DSM 21319</strain>
    </source>
</reference>
<protein>
    <submittedName>
        <fullName evidence="2">Uncharacterized protein</fullName>
    </submittedName>
</protein>
<keyword evidence="1" id="KW-0472">Membrane</keyword>
<keyword evidence="1" id="KW-1133">Transmembrane helix</keyword>
<gene>
    <name evidence="2" type="ORF">HNQ66_000729</name>
</gene>
<comment type="caution">
    <text evidence="2">The sequence shown here is derived from an EMBL/GenBank/DDBJ whole genome shotgun (WGS) entry which is preliminary data.</text>
</comment>
<accession>A0A7W8DTY6</accession>
<organism evidence="2 3">
    <name type="scientific">Shinella fusca</name>
    <dbReference type="NCBI Taxonomy" id="544480"/>
    <lineage>
        <taxon>Bacteria</taxon>
        <taxon>Pseudomonadati</taxon>
        <taxon>Pseudomonadota</taxon>
        <taxon>Alphaproteobacteria</taxon>
        <taxon>Hyphomicrobiales</taxon>
        <taxon>Rhizobiaceae</taxon>
        <taxon>Shinella</taxon>
    </lineage>
</organism>